<comment type="caution">
    <text evidence="6">The sequence shown here is derived from an EMBL/GenBank/DDBJ whole genome shotgun (WGS) entry which is preliminary data.</text>
</comment>
<evidence type="ECO:0000313" key="6">
    <source>
        <dbReference type="EMBL" id="MFD1672194.1"/>
    </source>
</evidence>
<dbReference type="InterPro" id="IPR002678">
    <property type="entry name" value="DUF34/NIF3"/>
</dbReference>
<evidence type="ECO:0000256" key="4">
    <source>
        <dbReference type="ARBA" id="ARBA00022723"/>
    </source>
</evidence>
<gene>
    <name evidence="6" type="ORF">ACFQ5M_08800</name>
</gene>
<name>A0ABW4J749_9LACO</name>
<dbReference type="InterPro" id="IPR017221">
    <property type="entry name" value="DUF34/NIF3_bac"/>
</dbReference>
<dbReference type="Proteomes" id="UP001597267">
    <property type="component" value="Unassembled WGS sequence"/>
</dbReference>
<reference evidence="7" key="1">
    <citation type="journal article" date="2019" name="Int. J. Syst. Evol. Microbiol.">
        <title>The Global Catalogue of Microorganisms (GCM) 10K type strain sequencing project: providing services to taxonomists for standard genome sequencing and annotation.</title>
        <authorList>
            <consortium name="The Broad Institute Genomics Platform"/>
            <consortium name="The Broad Institute Genome Sequencing Center for Infectious Disease"/>
            <person name="Wu L."/>
            <person name="Ma J."/>
        </authorList>
    </citation>
    <scope>NUCLEOTIDE SEQUENCE [LARGE SCALE GENOMIC DNA]</scope>
    <source>
        <strain evidence="7">CCM 8896</strain>
    </source>
</reference>
<organism evidence="6 7">
    <name type="scientific">Agrilactobacillus yilanensis</name>
    <dbReference type="NCBI Taxonomy" id="2485997"/>
    <lineage>
        <taxon>Bacteria</taxon>
        <taxon>Bacillati</taxon>
        <taxon>Bacillota</taxon>
        <taxon>Bacilli</taxon>
        <taxon>Lactobacillales</taxon>
        <taxon>Lactobacillaceae</taxon>
        <taxon>Agrilactobacillus</taxon>
    </lineage>
</organism>
<protein>
    <recommendedName>
        <fullName evidence="3 5">GTP cyclohydrolase 1 type 2 homolog</fullName>
    </recommendedName>
</protein>
<accession>A0ABW4J749</accession>
<dbReference type="RefSeq" id="WP_125714770.1">
    <property type="nucleotide sequence ID" value="NZ_JBHTOP010000023.1"/>
</dbReference>
<dbReference type="SUPFAM" id="SSF102705">
    <property type="entry name" value="NIF3 (NGG1p interacting factor 3)-like"/>
    <property type="match status" value="1"/>
</dbReference>
<evidence type="ECO:0000256" key="5">
    <source>
        <dbReference type="PIRNR" id="PIRNR037489"/>
    </source>
</evidence>
<dbReference type="InterPro" id="IPR015867">
    <property type="entry name" value="N-reg_PII/ATP_PRibTrfase_C"/>
</dbReference>
<dbReference type="InterPro" id="IPR036069">
    <property type="entry name" value="DUF34/NIF3_sf"/>
</dbReference>
<evidence type="ECO:0000313" key="7">
    <source>
        <dbReference type="Proteomes" id="UP001597267"/>
    </source>
</evidence>
<evidence type="ECO:0000256" key="3">
    <source>
        <dbReference type="ARBA" id="ARBA00022112"/>
    </source>
</evidence>
<keyword evidence="4 5" id="KW-0479">Metal-binding</keyword>
<dbReference type="NCBIfam" id="TIGR00486">
    <property type="entry name" value="YbgI_SA1388"/>
    <property type="match status" value="1"/>
</dbReference>
<proteinExistence type="inferred from homology"/>
<dbReference type="Gene3D" id="3.30.70.120">
    <property type="match status" value="1"/>
</dbReference>
<keyword evidence="7" id="KW-1185">Reference proteome</keyword>
<dbReference type="Pfam" id="PF01784">
    <property type="entry name" value="DUF34_NIF3"/>
    <property type="match status" value="1"/>
</dbReference>
<evidence type="ECO:0000256" key="1">
    <source>
        <dbReference type="ARBA" id="ARBA00006964"/>
    </source>
</evidence>
<sequence>MIQAQTLINQIENLAPLSIKESSDPSGLQIGNPEKMIQKVLVTLDVRPEVVQEAIDQKVDFIFAHHPVMFRPAKNLDTRDPQNKMYADLLKHDIVVYAAHTNLDKAVGGMNDWMAQGLRLQNIQPLPSGTPIYCYKLVVFTPLDNAAAMRSALGNAGAGELGDYQQASYTVAGQGRFLPGTGAHPAIGASGQLTTTQESRIEVIVPSYRLNQVVEAMLAVHPYEEPAYDLIPLKNTEPSISLGRIGTLSQPLSVLDFAQQIKKDFNLTGLRIVSHDRQQLIQKVAVIAGDGGKFYPDALKAGAQVLVTGDIYYHTAHDMLANGLQAIDPGHHTESIIKTKMTAQIQQWAQVNDWDLAVQPSELSTEPFYFI</sequence>
<comment type="similarity">
    <text evidence="1 5">Belongs to the GTP cyclohydrolase I type 2/NIF3 family.</text>
</comment>
<dbReference type="PANTHER" id="PTHR13799:SF14">
    <property type="entry name" value="GTP CYCLOHYDROLASE 1 TYPE 2 HOMOLOG"/>
    <property type="match status" value="1"/>
</dbReference>
<dbReference type="PIRSF" id="PIRSF037489">
    <property type="entry name" value="UCP037489_NIF3_YqfO"/>
    <property type="match status" value="1"/>
</dbReference>
<comment type="subunit">
    <text evidence="2">Homohexamer.</text>
</comment>
<dbReference type="EMBL" id="JBHTOP010000023">
    <property type="protein sequence ID" value="MFD1672194.1"/>
    <property type="molecule type" value="Genomic_DNA"/>
</dbReference>
<evidence type="ECO:0000256" key="2">
    <source>
        <dbReference type="ARBA" id="ARBA00011643"/>
    </source>
</evidence>
<dbReference type="Gene3D" id="3.40.1390.30">
    <property type="entry name" value="NIF3 (NGG1p interacting factor 3)-like"/>
    <property type="match status" value="1"/>
</dbReference>
<dbReference type="PANTHER" id="PTHR13799">
    <property type="entry name" value="NGG1 INTERACTING FACTOR 3"/>
    <property type="match status" value="1"/>
</dbReference>